<dbReference type="eggNOG" id="COG0225">
    <property type="taxonomic scope" value="Bacteria"/>
</dbReference>
<evidence type="ECO:0000259" key="6">
    <source>
        <dbReference type="Pfam" id="PF01625"/>
    </source>
</evidence>
<keyword evidence="1 4" id="KW-0560">Oxidoreductase</keyword>
<dbReference type="Gene3D" id="3.30.1060.10">
    <property type="entry name" value="Peptide methionine sulphoxide reductase MsrA"/>
    <property type="match status" value="1"/>
</dbReference>
<evidence type="ECO:0000256" key="3">
    <source>
        <dbReference type="ARBA" id="ARBA00048782"/>
    </source>
</evidence>
<gene>
    <name evidence="4 7" type="primary">msrA</name>
    <name evidence="7" type="ORF">GJA_1854</name>
</gene>
<accession>W0V4I7</accession>
<dbReference type="HOGENOM" id="CLU_031040_10_0_4"/>
<dbReference type="PATRIC" id="fig|1349767.4.peg.3627"/>
<dbReference type="PANTHER" id="PTHR43774:SF1">
    <property type="entry name" value="PEPTIDE METHIONINE SULFOXIDE REDUCTASE MSRA 2"/>
    <property type="match status" value="1"/>
</dbReference>
<reference evidence="7 8" key="1">
    <citation type="journal article" date="2015" name="Genome Announc.">
        <title>Genome Sequence of Mushroom Soft-Rot Pathogen Janthinobacterium agaricidamnosum.</title>
        <authorList>
            <person name="Graupner K."/>
            <person name="Lackner G."/>
            <person name="Hertweck C."/>
        </authorList>
    </citation>
    <scope>NUCLEOTIDE SEQUENCE [LARGE SCALE GENOMIC DNA]</scope>
    <source>
        <strain evidence="8">NBRC 102515 / DSM 9628</strain>
    </source>
</reference>
<dbReference type="KEGG" id="jag:GJA_1854"/>
<feature type="signal peptide" evidence="5">
    <location>
        <begin position="1"/>
        <end position="24"/>
    </location>
</feature>
<dbReference type="InterPro" id="IPR036509">
    <property type="entry name" value="Met_Sox_Rdtase_MsrA_sf"/>
</dbReference>
<evidence type="ECO:0000256" key="4">
    <source>
        <dbReference type="HAMAP-Rule" id="MF_01401"/>
    </source>
</evidence>
<proteinExistence type="inferred from homology"/>
<dbReference type="EMBL" id="HG322949">
    <property type="protein sequence ID" value="CDG82490.1"/>
    <property type="molecule type" value="Genomic_DNA"/>
</dbReference>
<comment type="similarity">
    <text evidence="4">Belongs to the MsrA Met sulfoxide reductase family.</text>
</comment>
<feature type="chain" id="PRO_5004798071" description="Peptide methionine sulfoxide reductase MsrA" evidence="5">
    <location>
        <begin position="25"/>
        <end position="229"/>
    </location>
</feature>
<comment type="function">
    <text evidence="4">Has an important function as a repair enzyme for proteins that have been inactivated by oxidation. Catalyzes the reversible oxidation-reduction of methionine sulfoxide in proteins to methionine.</text>
</comment>
<dbReference type="NCBIfam" id="TIGR00401">
    <property type="entry name" value="msrA"/>
    <property type="match status" value="1"/>
</dbReference>
<feature type="active site" evidence="4">
    <location>
        <position position="54"/>
    </location>
</feature>
<dbReference type="HAMAP" id="MF_01401">
    <property type="entry name" value="MsrA"/>
    <property type="match status" value="1"/>
</dbReference>
<feature type="domain" description="Peptide methionine sulphoxide reductase MsrA" evidence="6">
    <location>
        <begin position="47"/>
        <end position="199"/>
    </location>
</feature>
<dbReference type="STRING" id="1349767.GJA_1854"/>
<keyword evidence="8" id="KW-1185">Reference proteome</keyword>
<dbReference type="GO" id="GO:0033744">
    <property type="term" value="F:L-methionine:thioredoxin-disulfide S-oxidoreductase activity"/>
    <property type="evidence" value="ECO:0007669"/>
    <property type="project" value="RHEA"/>
</dbReference>
<comment type="catalytic activity">
    <reaction evidence="2 4">
        <text>L-methionyl-[protein] + [thioredoxin]-disulfide + H2O = L-methionyl-(S)-S-oxide-[protein] + [thioredoxin]-dithiol</text>
        <dbReference type="Rhea" id="RHEA:14217"/>
        <dbReference type="Rhea" id="RHEA-COMP:10698"/>
        <dbReference type="Rhea" id="RHEA-COMP:10700"/>
        <dbReference type="Rhea" id="RHEA-COMP:12313"/>
        <dbReference type="Rhea" id="RHEA-COMP:12315"/>
        <dbReference type="ChEBI" id="CHEBI:15377"/>
        <dbReference type="ChEBI" id="CHEBI:16044"/>
        <dbReference type="ChEBI" id="CHEBI:29950"/>
        <dbReference type="ChEBI" id="CHEBI:44120"/>
        <dbReference type="ChEBI" id="CHEBI:50058"/>
        <dbReference type="EC" id="1.8.4.11"/>
    </reaction>
</comment>
<comment type="catalytic activity">
    <reaction evidence="3 4">
        <text>[thioredoxin]-disulfide + L-methionine + H2O = L-methionine (S)-S-oxide + [thioredoxin]-dithiol</text>
        <dbReference type="Rhea" id="RHEA:19993"/>
        <dbReference type="Rhea" id="RHEA-COMP:10698"/>
        <dbReference type="Rhea" id="RHEA-COMP:10700"/>
        <dbReference type="ChEBI" id="CHEBI:15377"/>
        <dbReference type="ChEBI" id="CHEBI:29950"/>
        <dbReference type="ChEBI" id="CHEBI:50058"/>
        <dbReference type="ChEBI" id="CHEBI:57844"/>
        <dbReference type="ChEBI" id="CHEBI:58772"/>
        <dbReference type="EC" id="1.8.4.11"/>
    </reaction>
</comment>
<keyword evidence="5" id="KW-0732">Signal</keyword>
<evidence type="ECO:0000313" key="8">
    <source>
        <dbReference type="Proteomes" id="UP000027604"/>
    </source>
</evidence>
<evidence type="ECO:0000256" key="5">
    <source>
        <dbReference type="SAM" id="SignalP"/>
    </source>
</evidence>
<dbReference type="PANTHER" id="PTHR43774">
    <property type="entry name" value="PEPTIDE METHIONINE SULFOXIDE REDUCTASE"/>
    <property type="match status" value="1"/>
</dbReference>
<protein>
    <recommendedName>
        <fullName evidence="4">Peptide methionine sulfoxide reductase MsrA</fullName>
        <shortName evidence="4">Protein-methionine-S-oxide reductase</shortName>
        <ecNumber evidence="4">1.8.4.11</ecNumber>
    </recommendedName>
    <alternativeName>
        <fullName evidence="4">Peptide-methionine (S)-S-oxide reductase</fullName>
        <shortName evidence="4">Peptide Met(O) reductase</shortName>
    </alternativeName>
</protein>
<dbReference type="EC" id="1.8.4.11" evidence="4"/>
<organism evidence="7 8">
    <name type="scientific">Janthinobacterium agaricidamnosum NBRC 102515 = DSM 9628</name>
    <dbReference type="NCBI Taxonomy" id="1349767"/>
    <lineage>
        <taxon>Bacteria</taxon>
        <taxon>Pseudomonadati</taxon>
        <taxon>Pseudomonadota</taxon>
        <taxon>Betaproteobacteria</taxon>
        <taxon>Burkholderiales</taxon>
        <taxon>Oxalobacteraceae</taxon>
        <taxon>Janthinobacterium</taxon>
    </lineage>
</organism>
<evidence type="ECO:0000256" key="1">
    <source>
        <dbReference type="ARBA" id="ARBA00023002"/>
    </source>
</evidence>
<dbReference type="InterPro" id="IPR002569">
    <property type="entry name" value="Met_Sox_Rdtase_MsrA_dom"/>
</dbReference>
<sequence>MLKLAAGAALALSLLWLQMPSADSAEMAVVIAPPAVDLPAGTSHAETAVFAGGCFWGVQGVFQHVRGVSSALSGYAGGSASTAHYESVGAGDTGHAEAVKVTYDPAVISYGRLLQIFFSVAHNPTLLNRQGPDTGTQYRSAIFPANPQQHQVAQAYIAQLDASKAFKAPIVTKIEDGKGFYTAEAYHQDYLTRYPDNPYIAINDLPKVDNLKRVLPQLYRADPVLVARR</sequence>
<evidence type="ECO:0000256" key="2">
    <source>
        <dbReference type="ARBA" id="ARBA00047806"/>
    </source>
</evidence>
<dbReference type="GO" id="GO:0008113">
    <property type="term" value="F:peptide-methionine (S)-S-oxide reductase activity"/>
    <property type="evidence" value="ECO:0007669"/>
    <property type="project" value="UniProtKB-UniRule"/>
</dbReference>
<dbReference type="OrthoDB" id="4174719at2"/>
<name>W0V4I7_9BURK</name>
<dbReference type="SUPFAM" id="SSF55068">
    <property type="entry name" value="Peptide methionine sulfoxide reductase"/>
    <property type="match status" value="1"/>
</dbReference>
<dbReference type="AlphaFoldDB" id="W0V4I7"/>
<dbReference type="Pfam" id="PF01625">
    <property type="entry name" value="PMSR"/>
    <property type="match status" value="1"/>
</dbReference>
<dbReference type="Proteomes" id="UP000027604">
    <property type="component" value="Chromosome I"/>
</dbReference>
<evidence type="ECO:0000313" key="7">
    <source>
        <dbReference type="EMBL" id="CDG82490.1"/>
    </source>
</evidence>